<keyword evidence="3 8" id="KW-0812">Transmembrane</keyword>
<dbReference type="InterPro" id="IPR043760">
    <property type="entry name" value="PycTM_dom"/>
</dbReference>
<dbReference type="Pfam" id="PF18967">
    <property type="entry name" value="PycTM"/>
    <property type="match status" value="1"/>
</dbReference>
<keyword evidence="11" id="KW-1185">Reference proteome</keyword>
<evidence type="ECO:0000313" key="11">
    <source>
        <dbReference type="Proteomes" id="UP000249495"/>
    </source>
</evidence>
<name>A0A2X3W3H6_9STRE</name>
<feature type="domain" description="Pycsar effector protein" evidence="9">
    <location>
        <begin position="10"/>
        <end position="139"/>
    </location>
</feature>
<keyword evidence="6" id="KW-0051">Antiviral defense</keyword>
<proteinExistence type="predicted"/>
<keyword evidence="4" id="KW-0547">Nucleotide-binding</keyword>
<evidence type="ECO:0000259" key="9">
    <source>
        <dbReference type="Pfam" id="PF18967"/>
    </source>
</evidence>
<evidence type="ECO:0000313" key="10">
    <source>
        <dbReference type="EMBL" id="SQF38946.1"/>
    </source>
</evidence>
<keyword evidence="5 8" id="KW-1133">Transmembrane helix</keyword>
<feature type="transmembrane region" description="Helical" evidence="8">
    <location>
        <begin position="121"/>
        <end position="140"/>
    </location>
</feature>
<evidence type="ECO:0000256" key="4">
    <source>
        <dbReference type="ARBA" id="ARBA00022741"/>
    </source>
</evidence>
<keyword evidence="2" id="KW-1003">Cell membrane</keyword>
<sequence length="141" mass="16528">MTRFNKWKDVYDDTSLWLKFVEAKVTAFLTFETGLFYFVSKLKTGSDCTFWRCLSLLGIFISIFLLLLALLPKTSKTGNPLYFLTWSDDDFSVPQKFEESVSYEQLVRALAKVTKAKMEKLKFSLIIYFISILLFLLTIYY</sequence>
<dbReference type="Proteomes" id="UP000249495">
    <property type="component" value="Chromosome 1"/>
</dbReference>
<gene>
    <name evidence="10" type="ORF">NCTC12278_00051</name>
</gene>
<reference evidence="10 11" key="1">
    <citation type="submission" date="2018-06" db="EMBL/GenBank/DDBJ databases">
        <authorList>
            <consortium name="Pathogen Informatics"/>
            <person name="Doyle S."/>
        </authorList>
    </citation>
    <scope>NUCLEOTIDE SEQUENCE [LARGE SCALE GENOMIC DNA]</scope>
    <source>
        <strain evidence="10 11">NCTC12278</strain>
    </source>
</reference>
<evidence type="ECO:0000256" key="8">
    <source>
        <dbReference type="SAM" id="Phobius"/>
    </source>
</evidence>
<keyword evidence="7 8" id="KW-0472">Membrane</keyword>
<evidence type="ECO:0000256" key="3">
    <source>
        <dbReference type="ARBA" id="ARBA00022692"/>
    </source>
</evidence>
<evidence type="ECO:0000256" key="6">
    <source>
        <dbReference type="ARBA" id="ARBA00023118"/>
    </source>
</evidence>
<protein>
    <recommendedName>
        <fullName evidence="9">Pycsar effector protein domain-containing protein</fullName>
    </recommendedName>
</protein>
<evidence type="ECO:0000256" key="7">
    <source>
        <dbReference type="ARBA" id="ARBA00023136"/>
    </source>
</evidence>
<dbReference type="KEGG" id="sfer:NCTC12278_00051"/>
<dbReference type="RefSeq" id="WP_018031137.1">
    <property type="nucleotide sequence ID" value="NZ_LS483343.1"/>
</dbReference>
<evidence type="ECO:0000256" key="5">
    <source>
        <dbReference type="ARBA" id="ARBA00022989"/>
    </source>
</evidence>
<accession>A0A2X3W3H6</accession>
<evidence type="ECO:0000256" key="1">
    <source>
        <dbReference type="ARBA" id="ARBA00004236"/>
    </source>
</evidence>
<organism evidence="10 11">
    <name type="scientific">Streptococcus ferus</name>
    <dbReference type="NCBI Taxonomy" id="1345"/>
    <lineage>
        <taxon>Bacteria</taxon>
        <taxon>Bacillati</taxon>
        <taxon>Bacillota</taxon>
        <taxon>Bacilli</taxon>
        <taxon>Lactobacillales</taxon>
        <taxon>Streptococcaceae</taxon>
        <taxon>Streptococcus</taxon>
    </lineage>
</organism>
<dbReference type="OrthoDB" id="350535at2"/>
<evidence type="ECO:0000256" key="2">
    <source>
        <dbReference type="ARBA" id="ARBA00022475"/>
    </source>
</evidence>
<feature type="transmembrane region" description="Helical" evidence="8">
    <location>
        <begin position="49"/>
        <end position="71"/>
    </location>
</feature>
<dbReference type="STRING" id="1123303.GCA_000372425_01841"/>
<comment type="subcellular location">
    <subcellularLocation>
        <location evidence="1">Cell membrane</location>
    </subcellularLocation>
</comment>
<dbReference type="AlphaFoldDB" id="A0A2X3W3H6"/>
<dbReference type="EMBL" id="LS483343">
    <property type="protein sequence ID" value="SQF38946.1"/>
    <property type="molecule type" value="Genomic_DNA"/>
</dbReference>